<keyword evidence="1" id="KW-0547">Nucleotide-binding</keyword>
<evidence type="ECO:0008006" key="4">
    <source>
        <dbReference type="Google" id="ProtNLM"/>
    </source>
</evidence>
<dbReference type="AlphaFoldDB" id="A0A2G8KK89"/>
<dbReference type="GO" id="GO:0005524">
    <property type="term" value="F:ATP binding"/>
    <property type="evidence" value="ECO:0007669"/>
    <property type="project" value="UniProtKB-UniRule"/>
</dbReference>
<dbReference type="InterPro" id="IPR011009">
    <property type="entry name" value="Kinase-like_dom_sf"/>
</dbReference>
<gene>
    <name evidence="2" type="ORF">BSL78_14745</name>
</gene>
<evidence type="ECO:0000256" key="1">
    <source>
        <dbReference type="PROSITE-ProRule" id="PRU10141"/>
    </source>
</evidence>
<evidence type="ECO:0000313" key="2">
    <source>
        <dbReference type="EMBL" id="PIK48385.1"/>
    </source>
</evidence>
<reference evidence="2 3" key="1">
    <citation type="journal article" date="2017" name="PLoS Biol.">
        <title>The sea cucumber genome provides insights into morphological evolution and visceral regeneration.</title>
        <authorList>
            <person name="Zhang X."/>
            <person name="Sun L."/>
            <person name="Yuan J."/>
            <person name="Sun Y."/>
            <person name="Gao Y."/>
            <person name="Zhang L."/>
            <person name="Li S."/>
            <person name="Dai H."/>
            <person name="Hamel J.F."/>
            <person name="Liu C."/>
            <person name="Yu Y."/>
            <person name="Liu S."/>
            <person name="Lin W."/>
            <person name="Guo K."/>
            <person name="Jin S."/>
            <person name="Xu P."/>
            <person name="Storey K.B."/>
            <person name="Huan P."/>
            <person name="Zhang T."/>
            <person name="Zhou Y."/>
            <person name="Zhang J."/>
            <person name="Lin C."/>
            <person name="Li X."/>
            <person name="Xing L."/>
            <person name="Huo D."/>
            <person name="Sun M."/>
            <person name="Wang L."/>
            <person name="Mercier A."/>
            <person name="Li F."/>
            <person name="Yang H."/>
            <person name="Xiang J."/>
        </authorList>
    </citation>
    <scope>NUCLEOTIDE SEQUENCE [LARGE SCALE GENOMIC DNA]</scope>
    <source>
        <strain evidence="2">Shaxun</strain>
        <tissue evidence="2">Muscle</tissue>
    </source>
</reference>
<dbReference type="SUPFAM" id="SSF56112">
    <property type="entry name" value="Protein kinase-like (PK-like)"/>
    <property type="match status" value="1"/>
</dbReference>
<keyword evidence="1" id="KW-0067">ATP-binding</keyword>
<dbReference type="PROSITE" id="PS00107">
    <property type="entry name" value="PROTEIN_KINASE_ATP"/>
    <property type="match status" value="1"/>
</dbReference>
<organism evidence="2 3">
    <name type="scientific">Stichopus japonicus</name>
    <name type="common">Sea cucumber</name>
    <dbReference type="NCBI Taxonomy" id="307972"/>
    <lineage>
        <taxon>Eukaryota</taxon>
        <taxon>Metazoa</taxon>
        <taxon>Echinodermata</taxon>
        <taxon>Eleutherozoa</taxon>
        <taxon>Echinozoa</taxon>
        <taxon>Holothuroidea</taxon>
        <taxon>Aspidochirotacea</taxon>
        <taxon>Aspidochirotida</taxon>
        <taxon>Stichopodidae</taxon>
        <taxon>Apostichopus</taxon>
    </lineage>
</organism>
<protein>
    <recommendedName>
        <fullName evidence="4">Protein kinase domain-containing protein</fullName>
    </recommendedName>
</protein>
<dbReference type="Gene3D" id="1.10.510.10">
    <property type="entry name" value="Transferase(Phosphotransferase) domain 1"/>
    <property type="match status" value="1"/>
</dbReference>
<name>A0A2G8KK89_STIJA</name>
<accession>A0A2G8KK89</accession>
<dbReference type="Proteomes" id="UP000230750">
    <property type="component" value="Unassembled WGS sequence"/>
</dbReference>
<dbReference type="InterPro" id="IPR017441">
    <property type="entry name" value="Protein_kinase_ATP_BS"/>
</dbReference>
<evidence type="ECO:0000313" key="3">
    <source>
        <dbReference type="Proteomes" id="UP000230750"/>
    </source>
</evidence>
<comment type="caution">
    <text evidence="2">The sequence shown here is derived from an EMBL/GenBank/DDBJ whole genome shotgun (WGS) entry which is preliminary data.</text>
</comment>
<dbReference type="OrthoDB" id="6097776at2759"/>
<feature type="binding site" evidence="1">
    <location>
        <position position="202"/>
    </location>
    <ligand>
        <name>ATP</name>
        <dbReference type="ChEBI" id="CHEBI:30616"/>
    </ligand>
</feature>
<sequence length="291" mass="32463">MEANHGPCLHLVMSTLLYIANKAICLSRNYFHLLRDSFIFLDNIVYHGKKTFQKKTSEEQAEPPTRKIFWWFACLRSSEQDVTSTDVSQNASTINTYTSSGGSCSVSDSEMIKADHPSDVTISIDDPCTGSYLSSQDTKSSDELHVSSVCEKMGLSNVPYIPPRDLEEVEDEWGMPIFLGGGGNGAVQLMRSKSTQVLCAVKTQYKHLNEETAGQNFASEVKVLKALQGLECIPTFFGVTLPQDDGPFPAIVQEFVRNGQSYTATSLYDATEKCLIKKIIIYRWRLISVWL</sequence>
<keyword evidence="3" id="KW-1185">Reference proteome</keyword>
<proteinExistence type="predicted"/>
<dbReference type="EMBL" id="MRZV01000525">
    <property type="protein sequence ID" value="PIK48385.1"/>
    <property type="molecule type" value="Genomic_DNA"/>
</dbReference>